<evidence type="ECO:0000256" key="8">
    <source>
        <dbReference type="ARBA" id="ARBA00022840"/>
    </source>
</evidence>
<dbReference type="GO" id="GO:0005524">
    <property type="term" value="F:ATP binding"/>
    <property type="evidence" value="ECO:0007669"/>
    <property type="project" value="UniProtKB-KW"/>
</dbReference>
<keyword evidence="10 12" id="KW-0030">Aminoacyl-tRNA synthetase</keyword>
<dbReference type="GO" id="GO:0005737">
    <property type="term" value="C:cytoplasm"/>
    <property type="evidence" value="ECO:0007669"/>
    <property type="project" value="UniProtKB-SubCell"/>
</dbReference>
<dbReference type="PRINTS" id="PR01039">
    <property type="entry name" value="TRNASYNTHTRP"/>
</dbReference>
<dbReference type="FunFam" id="3.40.50.620:FF:000033">
    <property type="entry name" value="tryptophan--tRNA ligase, cytoplasmic"/>
    <property type="match status" value="1"/>
</dbReference>
<dbReference type="Gene3D" id="1.10.240.10">
    <property type="entry name" value="Tyrosyl-Transfer RNA Synthetase"/>
    <property type="match status" value="1"/>
</dbReference>
<evidence type="ECO:0000256" key="10">
    <source>
        <dbReference type="ARBA" id="ARBA00023146"/>
    </source>
</evidence>
<dbReference type="Proteomes" id="UP000672032">
    <property type="component" value="Chromosome 7"/>
</dbReference>
<dbReference type="OrthoDB" id="10261385at2759"/>
<evidence type="ECO:0000256" key="7">
    <source>
        <dbReference type="ARBA" id="ARBA00022741"/>
    </source>
</evidence>
<reference evidence="13" key="1">
    <citation type="submission" date="2020-10" db="EMBL/GenBank/DDBJ databases">
        <title>Genome Sequence of Monilinia vaccinii-corymbosi Sheds Light on Mummy Berry Disease Infection of Blueberry and Mating Type.</title>
        <authorList>
            <person name="Yow A.G."/>
            <person name="Zhang Y."/>
            <person name="Bansal K."/>
            <person name="Eacker S.M."/>
            <person name="Sullivan S."/>
            <person name="Liachko I."/>
            <person name="Cubeta M.A."/>
            <person name="Rollins J.A."/>
            <person name="Ashrafi H."/>
        </authorList>
    </citation>
    <scope>NUCLEOTIDE SEQUENCE</scope>
    <source>
        <strain evidence="13">RL-1</strain>
    </source>
</reference>
<keyword evidence="6 12" id="KW-0436">Ligase</keyword>
<evidence type="ECO:0000313" key="13">
    <source>
        <dbReference type="EMBL" id="QSZ36494.1"/>
    </source>
</evidence>
<dbReference type="SUPFAM" id="SSF52374">
    <property type="entry name" value="Nucleotidylyl transferase"/>
    <property type="match status" value="1"/>
</dbReference>
<dbReference type="PANTHER" id="PTHR10055:SF1">
    <property type="entry name" value="TRYPTOPHAN--TRNA LIGASE, CYTOPLASMIC"/>
    <property type="match status" value="1"/>
</dbReference>
<dbReference type="InterPro" id="IPR001412">
    <property type="entry name" value="aa-tRNA-synth_I_CS"/>
</dbReference>
<dbReference type="GO" id="GO:0006436">
    <property type="term" value="P:tryptophanyl-tRNA aminoacylation"/>
    <property type="evidence" value="ECO:0007669"/>
    <property type="project" value="InterPro"/>
</dbReference>
<evidence type="ECO:0000256" key="5">
    <source>
        <dbReference type="ARBA" id="ARBA00022490"/>
    </source>
</evidence>
<dbReference type="PROSITE" id="PS00178">
    <property type="entry name" value="AA_TRNA_LIGASE_I"/>
    <property type="match status" value="1"/>
</dbReference>
<protein>
    <recommendedName>
        <fullName evidence="4">Tryptophan--tRNA ligase, cytoplasmic</fullName>
        <ecNumber evidence="3">6.1.1.2</ecNumber>
    </recommendedName>
    <alternativeName>
        <fullName evidence="11">Tryptophanyl-tRNA synthetase</fullName>
    </alternativeName>
</protein>
<comment type="subcellular location">
    <subcellularLocation>
        <location evidence="1">Cytoplasm</location>
    </subcellularLocation>
</comment>
<dbReference type="EMBL" id="CP063411">
    <property type="protein sequence ID" value="QSZ36494.1"/>
    <property type="molecule type" value="Genomic_DNA"/>
</dbReference>
<gene>
    <name evidence="13" type="ORF">DSL72_006374</name>
</gene>
<dbReference type="NCBIfam" id="TIGR00233">
    <property type="entry name" value="trpS"/>
    <property type="match status" value="1"/>
</dbReference>
<evidence type="ECO:0000256" key="11">
    <source>
        <dbReference type="ARBA" id="ARBA00030268"/>
    </source>
</evidence>
<evidence type="ECO:0000256" key="6">
    <source>
        <dbReference type="ARBA" id="ARBA00022598"/>
    </source>
</evidence>
<comment type="similarity">
    <text evidence="2 12">Belongs to the class-I aminoacyl-tRNA synthetase family.</text>
</comment>
<evidence type="ECO:0000256" key="3">
    <source>
        <dbReference type="ARBA" id="ARBA00013161"/>
    </source>
</evidence>
<evidence type="ECO:0000256" key="12">
    <source>
        <dbReference type="RuleBase" id="RU363036"/>
    </source>
</evidence>
<name>A0A8A3PNJ7_9HELO</name>
<accession>A0A8A3PNJ7</accession>
<proteinExistence type="inferred from homology"/>
<dbReference type="InterPro" id="IPR002305">
    <property type="entry name" value="aa-tRNA-synth_Ic"/>
</dbReference>
<dbReference type="EC" id="6.1.1.2" evidence="3"/>
<organism evidence="13 14">
    <name type="scientific">Monilinia vaccinii-corymbosi</name>
    <dbReference type="NCBI Taxonomy" id="61207"/>
    <lineage>
        <taxon>Eukaryota</taxon>
        <taxon>Fungi</taxon>
        <taxon>Dikarya</taxon>
        <taxon>Ascomycota</taxon>
        <taxon>Pezizomycotina</taxon>
        <taxon>Leotiomycetes</taxon>
        <taxon>Helotiales</taxon>
        <taxon>Sclerotiniaceae</taxon>
        <taxon>Monilinia</taxon>
    </lineage>
</organism>
<dbReference type="CDD" id="cd00806">
    <property type="entry name" value="TrpRS_core"/>
    <property type="match status" value="1"/>
</dbReference>
<dbReference type="Pfam" id="PF00579">
    <property type="entry name" value="tRNA-synt_1b"/>
    <property type="match status" value="1"/>
</dbReference>
<evidence type="ECO:0000313" key="14">
    <source>
        <dbReference type="Proteomes" id="UP000672032"/>
    </source>
</evidence>
<keyword evidence="5" id="KW-0963">Cytoplasm</keyword>
<dbReference type="InterPro" id="IPR014729">
    <property type="entry name" value="Rossmann-like_a/b/a_fold"/>
</dbReference>
<evidence type="ECO:0000256" key="9">
    <source>
        <dbReference type="ARBA" id="ARBA00022917"/>
    </source>
</evidence>
<dbReference type="AlphaFoldDB" id="A0A8A3PNJ7"/>
<dbReference type="PANTHER" id="PTHR10055">
    <property type="entry name" value="TRYPTOPHANYL-TRNA SYNTHETASE"/>
    <property type="match status" value="1"/>
</dbReference>
<evidence type="ECO:0000256" key="4">
    <source>
        <dbReference type="ARBA" id="ARBA00013782"/>
    </source>
</evidence>
<dbReference type="FunFam" id="1.10.240.10:FF:000003">
    <property type="entry name" value="Tryptophan--tRNA ligase, cytoplasmic"/>
    <property type="match status" value="1"/>
</dbReference>
<keyword evidence="8 12" id="KW-0067">ATP-binding</keyword>
<evidence type="ECO:0000256" key="2">
    <source>
        <dbReference type="ARBA" id="ARBA00005594"/>
    </source>
</evidence>
<keyword evidence="7 12" id="KW-0547">Nucleotide-binding</keyword>
<evidence type="ECO:0000256" key="1">
    <source>
        <dbReference type="ARBA" id="ARBA00004496"/>
    </source>
</evidence>
<dbReference type="GO" id="GO:0004830">
    <property type="term" value="F:tryptophan-tRNA ligase activity"/>
    <property type="evidence" value="ECO:0007669"/>
    <property type="project" value="UniProtKB-EC"/>
</dbReference>
<sequence length="488" mass="54255">MPDAEPTLSATLATDAPATKQTVDPYNVAGEIGADGVAKAINYLTLIDEFGTKKIEEADLKRFEEVTGHKPHRFMRRGIVFSHRDLNLMLDRHERGEPFFLYTGRGPSSDSMHIGHTVPFEFTKWLQDVFDVPLIIMLTDDEKYIFSEKRTIEEVQSYTNSNAKDIIAVGFDPKKTFMFSDYDYMGGAFYKNVTRISKHVTLNVARAVFGFNESSCIGKIHFGAVQGATSFANSFPHIFGTDESKTTQIPSLIPCAIDQDPYFRMTRDVAARLHFAKPALIHSRFLDALQGPGSKMSASIDTSAIFMYDEPNKIKNKINKYAFSGGQVTEQEQREKGGDTEKDVAYQYLTFFLEDDEELERIKHAYRSGEMLTGELKARCIKELQSYVKGFQERRARVTDELVQDFMARKELVWGGNKNAKKVEPEAGAGAGVGATGDNTEDAGAVVGEGKLTKNQEKKLAKVKAIEEKKAAAKKAAGGLSLGRGGIW</sequence>
<keyword evidence="14" id="KW-1185">Reference proteome</keyword>
<keyword evidence="9 12" id="KW-0648">Protein biosynthesis</keyword>
<dbReference type="Gene3D" id="3.40.50.620">
    <property type="entry name" value="HUPs"/>
    <property type="match status" value="1"/>
</dbReference>
<dbReference type="InterPro" id="IPR002306">
    <property type="entry name" value="Trp-tRNA-ligase"/>
</dbReference>